<dbReference type="AlphaFoldDB" id="A0A2H0D039"/>
<organism evidence="2 3">
    <name type="scientific">Candidatus Kuenenbacteria bacterium CG22_combo_CG10-13_8_21_14_all_39_9</name>
    <dbReference type="NCBI Taxonomy" id="1974621"/>
    <lineage>
        <taxon>Bacteria</taxon>
        <taxon>Candidatus Kueneniibacteriota</taxon>
    </lineage>
</organism>
<feature type="transmembrane region" description="Helical" evidence="1">
    <location>
        <begin position="49"/>
        <end position="69"/>
    </location>
</feature>
<reference evidence="2 3" key="1">
    <citation type="submission" date="2017-09" db="EMBL/GenBank/DDBJ databases">
        <title>Depth-based differentiation of microbial function through sediment-hosted aquifers and enrichment of novel symbionts in the deep terrestrial subsurface.</title>
        <authorList>
            <person name="Probst A.J."/>
            <person name="Ladd B."/>
            <person name="Jarett J.K."/>
            <person name="Geller-Mcgrath D.E."/>
            <person name="Sieber C.M."/>
            <person name="Emerson J.B."/>
            <person name="Anantharaman K."/>
            <person name="Thomas B.C."/>
            <person name="Malmstrom R."/>
            <person name="Stieglmeier M."/>
            <person name="Klingl A."/>
            <person name="Woyke T."/>
            <person name="Ryan C.M."/>
            <person name="Banfield J.F."/>
        </authorList>
    </citation>
    <scope>NUCLEOTIDE SEQUENCE [LARGE SCALE GENOMIC DNA]</scope>
    <source>
        <strain evidence="2">CG22_combo_CG10-13_8_21_14_all_39_9</strain>
    </source>
</reference>
<proteinExistence type="predicted"/>
<dbReference type="Proteomes" id="UP000230159">
    <property type="component" value="Unassembled WGS sequence"/>
</dbReference>
<sequence>MKASSNPFIIRESIAKVKGFSRLRQVGSDFWLGAASQEKITLTLTREKFRIIFFTIIFFFTLIMARAFYLQVVKGQNYN</sequence>
<gene>
    <name evidence="2" type="ORF">COW86_03360</name>
</gene>
<evidence type="ECO:0000313" key="2">
    <source>
        <dbReference type="EMBL" id="PIP75513.1"/>
    </source>
</evidence>
<evidence type="ECO:0000313" key="3">
    <source>
        <dbReference type="Proteomes" id="UP000230159"/>
    </source>
</evidence>
<evidence type="ECO:0000256" key="1">
    <source>
        <dbReference type="SAM" id="Phobius"/>
    </source>
</evidence>
<keyword evidence="1" id="KW-0472">Membrane</keyword>
<dbReference type="EMBL" id="PCTN01000145">
    <property type="protein sequence ID" value="PIP75513.1"/>
    <property type="molecule type" value="Genomic_DNA"/>
</dbReference>
<keyword evidence="1" id="KW-1133">Transmembrane helix</keyword>
<accession>A0A2H0D039</accession>
<keyword evidence="1" id="KW-0812">Transmembrane</keyword>
<feature type="non-terminal residue" evidence="2">
    <location>
        <position position="79"/>
    </location>
</feature>
<protein>
    <submittedName>
        <fullName evidence="2">Uncharacterized protein</fullName>
    </submittedName>
</protein>
<comment type="caution">
    <text evidence="2">The sequence shown here is derived from an EMBL/GenBank/DDBJ whole genome shotgun (WGS) entry which is preliminary data.</text>
</comment>
<name>A0A2H0D039_9BACT</name>